<feature type="transmembrane region" description="Helical" evidence="7">
    <location>
        <begin position="52"/>
        <end position="76"/>
    </location>
</feature>
<evidence type="ECO:0000256" key="5">
    <source>
        <dbReference type="ARBA" id="ARBA00022989"/>
    </source>
</evidence>
<feature type="transmembrane region" description="Helical" evidence="7">
    <location>
        <begin position="234"/>
        <end position="255"/>
    </location>
</feature>
<accession>A0A5C1YFY6</accession>
<evidence type="ECO:0000256" key="2">
    <source>
        <dbReference type="ARBA" id="ARBA00007430"/>
    </source>
</evidence>
<feature type="transmembrane region" description="Helical" evidence="7">
    <location>
        <begin position="261"/>
        <end position="280"/>
    </location>
</feature>
<keyword evidence="9" id="KW-1185">Reference proteome</keyword>
<feature type="transmembrane region" description="Helical" evidence="7">
    <location>
        <begin position="123"/>
        <end position="142"/>
    </location>
</feature>
<dbReference type="Pfam" id="PF13440">
    <property type="entry name" value="Polysacc_synt_3"/>
    <property type="match status" value="1"/>
</dbReference>
<evidence type="ECO:0000256" key="4">
    <source>
        <dbReference type="ARBA" id="ARBA00022692"/>
    </source>
</evidence>
<comment type="similarity">
    <text evidence="2">Belongs to the polysaccharide synthase family.</text>
</comment>
<feature type="transmembrane region" description="Helical" evidence="7">
    <location>
        <begin position="154"/>
        <end position="182"/>
    </location>
</feature>
<dbReference type="OrthoDB" id="9770347at2"/>
<feature type="transmembrane region" description="Helical" evidence="7">
    <location>
        <begin position="427"/>
        <end position="446"/>
    </location>
</feature>
<name>A0A5C1YFY6_9MICO</name>
<dbReference type="InterPro" id="IPR050833">
    <property type="entry name" value="Poly_Biosynth_Transport"/>
</dbReference>
<dbReference type="RefSeq" id="WP_149161053.1">
    <property type="nucleotide sequence ID" value="NZ_CP043505.1"/>
</dbReference>
<feature type="transmembrane region" description="Helical" evidence="7">
    <location>
        <begin position="194"/>
        <end position="213"/>
    </location>
</feature>
<feature type="transmembrane region" description="Helical" evidence="7">
    <location>
        <begin position="452"/>
        <end position="471"/>
    </location>
</feature>
<evidence type="ECO:0000256" key="3">
    <source>
        <dbReference type="ARBA" id="ARBA00022475"/>
    </source>
</evidence>
<evidence type="ECO:0000313" key="8">
    <source>
        <dbReference type="EMBL" id="QEO15034.1"/>
    </source>
</evidence>
<feature type="transmembrane region" description="Helical" evidence="7">
    <location>
        <begin position="386"/>
        <end position="406"/>
    </location>
</feature>
<dbReference type="EMBL" id="CP043505">
    <property type="protein sequence ID" value="QEO15034.1"/>
    <property type="molecule type" value="Genomic_DNA"/>
</dbReference>
<organism evidence="8 9">
    <name type="scientific">Agromyces intestinalis</name>
    <dbReference type="NCBI Taxonomy" id="2592652"/>
    <lineage>
        <taxon>Bacteria</taxon>
        <taxon>Bacillati</taxon>
        <taxon>Actinomycetota</taxon>
        <taxon>Actinomycetes</taxon>
        <taxon>Micrococcales</taxon>
        <taxon>Microbacteriaceae</taxon>
        <taxon>Agromyces</taxon>
    </lineage>
</organism>
<evidence type="ECO:0000256" key="7">
    <source>
        <dbReference type="SAM" id="Phobius"/>
    </source>
</evidence>
<gene>
    <name evidence="8" type="ORF">FLP10_11860</name>
</gene>
<keyword evidence="3" id="KW-1003">Cell membrane</keyword>
<feature type="transmembrane region" description="Helical" evidence="7">
    <location>
        <begin position="360"/>
        <end position="380"/>
    </location>
</feature>
<comment type="subcellular location">
    <subcellularLocation>
        <location evidence="1">Cell membrane</location>
        <topology evidence="1">Multi-pass membrane protein</topology>
    </subcellularLocation>
</comment>
<dbReference type="PANTHER" id="PTHR30250:SF10">
    <property type="entry name" value="LIPOPOLYSACCHARIDE BIOSYNTHESIS PROTEIN WZXC"/>
    <property type="match status" value="1"/>
</dbReference>
<keyword evidence="6 7" id="KW-0472">Membrane</keyword>
<proteinExistence type="inferred from homology"/>
<feature type="transmembrane region" description="Helical" evidence="7">
    <location>
        <begin position="28"/>
        <end position="46"/>
    </location>
</feature>
<evidence type="ECO:0000256" key="1">
    <source>
        <dbReference type="ARBA" id="ARBA00004651"/>
    </source>
</evidence>
<feature type="transmembrane region" description="Helical" evidence="7">
    <location>
        <begin position="301"/>
        <end position="324"/>
    </location>
</feature>
<feature type="transmembrane region" description="Helical" evidence="7">
    <location>
        <begin position="88"/>
        <end position="111"/>
    </location>
</feature>
<keyword evidence="4 7" id="KW-0812">Transmembrane</keyword>
<dbReference type="Proteomes" id="UP000324678">
    <property type="component" value="Chromosome"/>
</dbReference>
<dbReference type="GO" id="GO:0005886">
    <property type="term" value="C:plasma membrane"/>
    <property type="evidence" value="ECO:0007669"/>
    <property type="project" value="UniProtKB-SubCell"/>
</dbReference>
<feature type="transmembrane region" description="Helical" evidence="7">
    <location>
        <begin position="330"/>
        <end position="348"/>
    </location>
</feature>
<dbReference type="PANTHER" id="PTHR30250">
    <property type="entry name" value="PST FAMILY PREDICTED COLANIC ACID TRANSPORTER"/>
    <property type="match status" value="1"/>
</dbReference>
<dbReference type="AlphaFoldDB" id="A0A5C1YFY6"/>
<evidence type="ECO:0000313" key="9">
    <source>
        <dbReference type="Proteomes" id="UP000324678"/>
    </source>
</evidence>
<dbReference type="CDD" id="cd13127">
    <property type="entry name" value="MATE_tuaB_like"/>
    <property type="match status" value="1"/>
</dbReference>
<reference evidence="8 9" key="1">
    <citation type="submission" date="2019-09" db="EMBL/GenBank/DDBJ databases">
        <title>Genome sequencing of strain KACC 19306.</title>
        <authorList>
            <person name="Heo J."/>
            <person name="Kim S.-J."/>
            <person name="Kim J.-S."/>
            <person name="Hong S.-B."/>
            <person name="Kwon S.-W."/>
        </authorList>
    </citation>
    <scope>NUCLEOTIDE SEQUENCE [LARGE SCALE GENOMIC DNA]</scope>
    <source>
        <strain evidence="8 9">KACC 19306</strain>
    </source>
</reference>
<sequence>MSERTAQPERDLAGRAASGVAWGVAQKWVIRVTGFVTVAILTRLLAPADFGVVAIALSLLPLVQLLSDLGFSTYLVQADRPTARSYSTAFWFSAVVGIVLGGLLVLVAPLVGLVLDTPEVVPVIYGLAPAALLVTLGSVPLARLRREMRFRAIAVQAVVAGAVGQAIAIAIALMGLGVWALVAQTLAYQAVATTLAWIASGWRPAFAFSGAELDRMLRFGAKVIGVELVALSRVWLENAIIVSALGTTGLGYLAIAQRLIQIAQDLTVSALVPVSVVVFAQVRESVDRLRSGYLRAQAVSYAAVTPIMLVIAVGAPALIPVFFGDQWGPSVAPAQALAVAGILTLNALDQGLLYGVGRPGLWFCYALVVDAVTILVTFLVAPYGLLAVTIGFLCVAAAATAARWILVGRVLETQWQRIAGPLVRVSLPALCAAAAAIGVGMLTAGLPDWVTVLLLGVTVVVVYVPLVRLTLPVAWAELARLTSALLRRIARTRKES</sequence>
<evidence type="ECO:0000256" key="6">
    <source>
        <dbReference type="ARBA" id="ARBA00023136"/>
    </source>
</evidence>
<protein>
    <submittedName>
        <fullName evidence="8">Lipopolysaccharide biosynthesis protein</fullName>
    </submittedName>
</protein>
<dbReference type="KEGG" id="ail:FLP10_11860"/>
<keyword evidence="5 7" id="KW-1133">Transmembrane helix</keyword>